<sequence length="120" mass="13193">MDEKDIAILRNANIDYEDITDRFEGNEALYLKLAELFLSDPHMANIKAAFTEGNLGEAERESHALKGVAGNLSLTSLHQLATRMNDLLKAHDEQAATALLPQLDEAYSEAIQALRAVLGK</sequence>
<keyword evidence="1" id="KW-0597">Phosphoprotein</keyword>
<dbReference type="EMBL" id="SDPW01000001">
    <property type="protein sequence ID" value="RXZ54507.1"/>
    <property type="molecule type" value="Genomic_DNA"/>
</dbReference>
<feature type="domain" description="HPt" evidence="2">
    <location>
        <begin position="24"/>
        <end position="117"/>
    </location>
</feature>
<dbReference type="AlphaFoldDB" id="A0A4V1QU27"/>
<dbReference type="InterPro" id="IPR008207">
    <property type="entry name" value="Sig_transdc_His_kin_Hpt_dom"/>
</dbReference>
<name>A0A4V1QU27_9ACTN</name>
<accession>A0A4V1QU27</accession>
<dbReference type="SUPFAM" id="SSF47226">
    <property type="entry name" value="Histidine-containing phosphotransfer domain, HPT domain"/>
    <property type="match status" value="1"/>
</dbReference>
<dbReference type="RefSeq" id="WP_129424947.1">
    <property type="nucleotide sequence ID" value="NZ_SDPW01000001.1"/>
</dbReference>
<evidence type="ECO:0000313" key="4">
    <source>
        <dbReference type="Proteomes" id="UP000293345"/>
    </source>
</evidence>
<dbReference type="Pfam" id="PF01627">
    <property type="entry name" value="Hpt"/>
    <property type="match status" value="1"/>
</dbReference>
<organism evidence="3 4">
    <name type="scientific">Senegalimassilia faecalis</name>
    <dbReference type="NCBI Taxonomy" id="2509433"/>
    <lineage>
        <taxon>Bacteria</taxon>
        <taxon>Bacillati</taxon>
        <taxon>Actinomycetota</taxon>
        <taxon>Coriobacteriia</taxon>
        <taxon>Coriobacteriales</taxon>
        <taxon>Coriobacteriaceae</taxon>
        <taxon>Senegalimassilia</taxon>
    </lineage>
</organism>
<dbReference type="PROSITE" id="PS50894">
    <property type="entry name" value="HPT"/>
    <property type="match status" value="1"/>
</dbReference>
<proteinExistence type="predicted"/>
<protein>
    <submittedName>
        <fullName evidence="3">Hpt domain-containing protein</fullName>
    </submittedName>
</protein>
<dbReference type="Gene3D" id="1.20.120.160">
    <property type="entry name" value="HPT domain"/>
    <property type="match status" value="1"/>
</dbReference>
<evidence type="ECO:0000313" key="3">
    <source>
        <dbReference type="EMBL" id="RXZ54507.1"/>
    </source>
</evidence>
<dbReference type="GO" id="GO:0000160">
    <property type="term" value="P:phosphorelay signal transduction system"/>
    <property type="evidence" value="ECO:0007669"/>
    <property type="project" value="InterPro"/>
</dbReference>
<evidence type="ECO:0000256" key="1">
    <source>
        <dbReference type="PROSITE-ProRule" id="PRU00110"/>
    </source>
</evidence>
<keyword evidence="4" id="KW-1185">Reference proteome</keyword>
<dbReference type="InterPro" id="IPR036641">
    <property type="entry name" value="HPT_dom_sf"/>
</dbReference>
<evidence type="ECO:0000259" key="2">
    <source>
        <dbReference type="PROSITE" id="PS50894"/>
    </source>
</evidence>
<dbReference type="OrthoDB" id="1669200at2"/>
<gene>
    <name evidence="3" type="ORF">ET524_08465</name>
</gene>
<reference evidence="3 4" key="1">
    <citation type="submission" date="2019-01" db="EMBL/GenBank/DDBJ databases">
        <title>Senegalimassilia sp. nov. KGMB04484 isolated human feces.</title>
        <authorList>
            <person name="Han K.-I."/>
            <person name="Kim J.-S."/>
            <person name="Lee K.C."/>
            <person name="Suh M.K."/>
            <person name="Eom M.K."/>
            <person name="Lee J.H."/>
            <person name="Park S.-H."/>
            <person name="Kang S.W."/>
            <person name="Park J.-E."/>
            <person name="Oh B.S."/>
            <person name="Yu S.Y."/>
            <person name="Choi S.-H."/>
            <person name="Lee D.H."/>
            <person name="Yoon H."/>
            <person name="Kim B.-Y."/>
            <person name="Lee J.H."/>
            <person name="Lee J.-S."/>
        </authorList>
    </citation>
    <scope>NUCLEOTIDE SEQUENCE [LARGE SCALE GENOMIC DNA]</scope>
    <source>
        <strain evidence="3 4">KGMB04484</strain>
    </source>
</reference>
<dbReference type="Proteomes" id="UP000293345">
    <property type="component" value="Unassembled WGS sequence"/>
</dbReference>
<feature type="modified residue" description="Phosphohistidine" evidence="1">
    <location>
        <position position="63"/>
    </location>
</feature>
<comment type="caution">
    <text evidence="3">The sequence shown here is derived from an EMBL/GenBank/DDBJ whole genome shotgun (WGS) entry which is preliminary data.</text>
</comment>